<dbReference type="CDD" id="cd01169">
    <property type="entry name" value="HMPP_kinase"/>
    <property type="match status" value="1"/>
</dbReference>
<keyword evidence="5 8" id="KW-0418">Kinase</keyword>
<dbReference type="InterPro" id="IPR029056">
    <property type="entry name" value="Ribokinase-like"/>
</dbReference>
<reference evidence="8 9" key="1">
    <citation type="submission" date="2018-08" db="EMBL/GenBank/DDBJ databases">
        <title>Meiothermus terrae DSM 26712 genome sequencing project.</title>
        <authorList>
            <person name="Da Costa M.S."/>
            <person name="Albuquerque L."/>
            <person name="Raposo P."/>
            <person name="Froufe H.J.C."/>
            <person name="Barroso C.S."/>
            <person name="Egas C."/>
        </authorList>
    </citation>
    <scope>NUCLEOTIDE SEQUENCE [LARGE SCALE GENOMIC DNA]</scope>
    <source>
        <strain evidence="8 9">DSM 26712</strain>
    </source>
</reference>
<keyword evidence="3 8" id="KW-0808">Transferase</keyword>
<sequence length="266" mass="27161">MPFPIALTIAGSDPSGGAGLQADLKTFHRLGVYGMSVVTALTVQNTLGVREVVPLEPTLVARQLKAVLHDPGAHALKTGALGDAATLEAIAPVLAQAALPLVVDPVLVSKNGQELLPSRALEALKADLLPLATLLTPNLLEAQALLGQPIRDLADAREAARLLASLGPGAVLLKGGHLAGEEATDVLWDGHALHLFPARKIPSAHTHGTGCTLSAAVAALLAKGVALLEAVARAKRFVTRAIETAPGIGQGIGPLNHWAGEGADGR</sequence>
<dbReference type="EC" id="2.7.1.49" evidence="2"/>
<evidence type="ECO:0000256" key="2">
    <source>
        <dbReference type="ARBA" id="ARBA00012135"/>
    </source>
</evidence>
<dbReference type="AlphaFoldDB" id="A0A399F246"/>
<accession>A0A399F246</accession>
<proteinExistence type="predicted"/>
<dbReference type="PANTHER" id="PTHR20858:SF17">
    <property type="entry name" value="HYDROXYMETHYLPYRIMIDINE_PHOSPHOMETHYLPYRIMIDINE KINASE THI20-RELATED"/>
    <property type="match status" value="1"/>
</dbReference>
<dbReference type="GO" id="GO:0008902">
    <property type="term" value="F:hydroxymethylpyrimidine kinase activity"/>
    <property type="evidence" value="ECO:0007669"/>
    <property type="project" value="UniProtKB-EC"/>
</dbReference>
<feature type="domain" description="Pyridoxamine kinase/Phosphomethylpyrimidine kinase" evidence="7">
    <location>
        <begin position="13"/>
        <end position="256"/>
    </location>
</feature>
<evidence type="ECO:0000313" key="8">
    <source>
        <dbReference type="EMBL" id="RIH88912.1"/>
    </source>
</evidence>
<dbReference type="FunFam" id="3.40.1190.20:FF:000003">
    <property type="entry name" value="Phosphomethylpyrimidine kinase ThiD"/>
    <property type="match status" value="1"/>
</dbReference>
<dbReference type="PANTHER" id="PTHR20858">
    <property type="entry name" value="PHOSPHOMETHYLPYRIMIDINE KINASE"/>
    <property type="match status" value="1"/>
</dbReference>
<dbReference type="RefSeq" id="WP_119314061.1">
    <property type="nucleotide sequence ID" value="NZ_QXDL01000023.1"/>
</dbReference>
<dbReference type="OrthoDB" id="9810880at2"/>
<evidence type="ECO:0000256" key="6">
    <source>
        <dbReference type="ARBA" id="ARBA00022840"/>
    </source>
</evidence>
<dbReference type="NCBIfam" id="TIGR00097">
    <property type="entry name" value="HMP-P_kinase"/>
    <property type="match status" value="1"/>
</dbReference>
<dbReference type="GO" id="GO:0005829">
    <property type="term" value="C:cytosol"/>
    <property type="evidence" value="ECO:0007669"/>
    <property type="project" value="TreeGrafter"/>
</dbReference>
<dbReference type="InterPro" id="IPR013749">
    <property type="entry name" value="PM/HMP-P_kinase-1"/>
</dbReference>
<comment type="pathway">
    <text evidence="1">Cofactor biosynthesis; thiamine diphosphate biosynthesis.</text>
</comment>
<protein>
    <recommendedName>
        <fullName evidence="2">hydroxymethylpyrimidine kinase</fullName>
        <ecNumber evidence="2">2.7.1.49</ecNumber>
    </recommendedName>
</protein>
<dbReference type="GO" id="GO:0009228">
    <property type="term" value="P:thiamine biosynthetic process"/>
    <property type="evidence" value="ECO:0007669"/>
    <property type="project" value="InterPro"/>
</dbReference>
<organism evidence="8 9">
    <name type="scientific">Calidithermus terrae</name>
    <dbReference type="NCBI Taxonomy" id="1408545"/>
    <lineage>
        <taxon>Bacteria</taxon>
        <taxon>Thermotogati</taxon>
        <taxon>Deinococcota</taxon>
        <taxon>Deinococci</taxon>
        <taxon>Thermales</taxon>
        <taxon>Thermaceae</taxon>
        <taxon>Calidithermus</taxon>
    </lineage>
</organism>
<dbReference type="Pfam" id="PF08543">
    <property type="entry name" value="Phos_pyr_kin"/>
    <property type="match status" value="1"/>
</dbReference>
<comment type="caution">
    <text evidence="8">The sequence shown here is derived from an EMBL/GenBank/DDBJ whole genome shotgun (WGS) entry which is preliminary data.</text>
</comment>
<evidence type="ECO:0000256" key="4">
    <source>
        <dbReference type="ARBA" id="ARBA00022741"/>
    </source>
</evidence>
<dbReference type="Proteomes" id="UP000265715">
    <property type="component" value="Unassembled WGS sequence"/>
</dbReference>
<dbReference type="Gene3D" id="3.40.1190.20">
    <property type="match status" value="1"/>
</dbReference>
<dbReference type="GO" id="GO:0005524">
    <property type="term" value="F:ATP binding"/>
    <property type="evidence" value="ECO:0007669"/>
    <property type="project" value="UniProtKB-KW"/>
</dbReference>
<keyword evidence="4" id="KW-0547">Nucleotide-binding</keyword>
<evidence type="ECO:0000313" key="9">
    <source>
        <dbReference type="Proteomes" id="UP000265715"/>
    </source>
</evidence>
<dbReference type="GO" id="GO:0008972">
    <property type="term" value="F:phosphomethylpyrimidine kinase activity"/>
    <property type="evidence" value="ECO:0007669"/>
    <property type="project" value="InterPro"/>
</dbReference>
<keyword evidence="9" id="KW-1185">Reference proteome</keyword>
<dbReference type="InterPro" id="IPR004399">
    <property type="entry name" value="HMP/HMP-P_kinase_dom"/>
</dbReference>
<name>A0A399F246_9DEIN</name>
<evidence type="ECO:0000256" key="3">
    <source>
        <dbReference type="ARBA" id="ARBA00022679"/>
    </source>
</evidence>
<evidence type="ECO:0000259" key="7">
    <source>
        <dbReference type="Pfam" id="PF08543"/>
    </source>
</evidence>
<evidence type="ECO:0000256" key="1">
    <source>
        <dbReference type="ARBA" id="ARBA00004948"/>
    </source>
</evidence>
<gene>
    <name evidence="8" type="primary">thiD</name>
    <name evidence="8" type="ORF">Mterra_00863</name>
</gene>
<evidence type="ECO:0000256" key="5">
    <source>
        <dbReference type="ARBA" id="ARBA00022777"/>
    </source>
</evidence>
<dbReference type="SUPFAM" id="SSF53613">
    <property type="entry name" value="Ribokinase-like"/>
    <property type="match status" value="1"/>
</dbReference>
<keyword evidence="6" id="KW-0067">ATP-binding</keyword>
<dbReference type="EMBL" id="QXDL01000023">
    <property type="protein sequence ID" value="RIH88912.1"/>
    <property type="molecule type" value="Genomic_DNA"/>
</dbReference>